<sequence length="37" mass="4530">MSNLQNFREILKHKAYPRHIQRYIFEAAVHPSYDEIN</sequence>
<organism evidence="1 2">
    <name type="scientific">Leptospira weilii str. 2006001855</name>
    <dbReference type="NCBI Taxonomy" id="996804"/>
    <lineage>
        <taxon>Bacteria</taxon>
        <taxon>Pseudomonadati</taxon>
        <taxon>Spirochaetota</taxon>
        <taxon>Spirochaetia</taxon>
        <taxon>Leptospirales</taxon>
        <taxon>Leptospiraceae</taxon>
        <taxon>Leptospira</taxon>
    </lineage>
</organism>
<accession>M6FXJ3</accession>
<protein>
    <submittedName>
        <fullName evidence="1">Uncharacterized protein</fullName>
    </submittedName>
</protein>
<dbReference type="Proteomes" id="UP000012101">
    <property type="component" value="Unassembled WGS sequence"/>
</dbReference>
<reference evidence="1 2" key="1">
    <citation type="submission" date="2013-01" db="EMBL/GenBank/DDBJ databases">
        <authorList>
            <person name="Harkins D.M."/>
            <person name="Durkin A.S."/>
            <person name="Brinkac L.M."/>
            <person name="Haft D.H."/>
            <person name="Selengut J.D."/>
            <person name="Sanka R."/>
            <person name="DePew J."/>
            <person name="Purushe J."/>
            <person name="Hospenthal D.R."/>
            <person name="Murray C.K."/>
            <person name="Pimentel G."/>
            <person name="Wasfy M."/>
            <person name="Vinetz J.M."/>
            <person name="Sutton G.G."/>
            <person name="Nierman W.C."/>
            <person name="Fouts D.E."/>
        </authorList>
    </citation>
    <scope>NUCLEOTIDE SEQUENCE [LARGE SCALE GENOMIC DNA]</scope>
    <source>
        <strain evidence="1 2">2006001855</strain>
    </source>
</reference>
<gene>
    <name evidence="1" type="ORF">LEP1GSC038_0824</name>
</gene>
<evidence type="ECO:0000313" key="1">
    <source>
        <dbReference type="EMBL" id="EMM74839.1"/>
    </source>
</evidence>
<comment type="caution">
    <text evidence="1">The sequence shown here is derived from an EMBL/GenBank/DDBJ whole genome shotgun (WGS) entry which is preliminary data.</text>
</comment>
<dbReference type="EMBL" id="AFJM02000002">
    <property type="protein sequence ID" value="EMM74839.1"/>
    <property type="molecule type" value="Genomic_DNA"/>
</dbReference>
<name>M6FXJ3_9LEPT</name>
<proteinExistence type="predicted"/>
<dbReference type="AlphaFoldDB" id="M6FXJ3"/>
<evidence type="ECO:0000313" key="2">
    <source>
        <dbReference type="Proteomes" id="UP000012101"/>
    </source>
</evidence>